<sequence>MRYRINLILWLFLFSGHIAFAQQEQPLLVDPLAKQLYLYKLANPSPRLFVHYDKNIYTNNETIWFTGYLLTESGTNTDQHNIMSVALIRNSDSLIVKHQKFLMATSLSFGSMVLPDSMLAGDYHLLASTNRVVNGVPEAVFIQPITIKTNINPSFNAGLKILEPGIIGVKPNQVLLSVTTRDARFLPKPVEVSYRYGQLTKKTKTNASGEVILKLDEQENIPDPNLYIKLRYGKDSSFLNLSLPVTKRSARVGFYPEGGNLVNGVQCRVGVEIKDQQLAVVSLKAQLYKNDKVIDTIETNSYGIGSFLLNPEKGSIYKIKLLHSGFKDSSYLLPPILDKGIGIYIAEAAAKDTLKVKLRTAQNEHFFIRVHNFKETFIYNHLNARSSDTNLIISLEEVPTGLTTLTISDSLGRPLAERMFFAHYNPTSKLTISSDQPVYEQRKKVTLKLKLNHSDSLAIVSISCVQDNRLSSKLNTDIESYTYLASSLTALPPYSITRGYEDLRYMDDILLVKGWRKYTWQDLMQTKPSDTIKSTTIRS</sequence>
<dbReference type="Gene3D" id="2.60.40.1930">
    <property type="match status" value="1"/>
</dbReference>
<keyword evidence="1" id="KW-0732">Signal</keyword>
<proteinExistence type="predicted"/>
<evidence type="ECO:0000256" key="1">
    <source>
        <dbReference type="SAM" id="SignalP"/>
    </source>
</evidence>
<accession>A0AAJ5W6S8</accession>
<gene>
    <name evidence="2" type="ORF">P0Y49_17595</name>
</gene>
<dbReference type="AlphaFoldDB" id="A0AAJ5W6S8"/>
<evidence type="ECO:0000313" key="3">
    <source>
        <dbReference type="Proteomes" id="UP001214530"/>
    </source>
</evidence>
<organism evidence="2 3">
    <name type="scientific">Candidatus Pedobacter colombiensis</name>
    <dbReference type="NCBI Taxonomy" id="3121371"/>
    <lineage>
        <taxon>Bacteria</taxon>
        <taxon>Pseudomonadati</taxon>
        <taxon>Bacteroidota</taxon>
        <taxon>Sphingobacteriia</taxon>
        <taxon>Sphingobacteriales</taxon>
        <taxon>Sphingobacteriaceae</taxon>
        <taxon>Pedobacter</taxon>
    </lineage>
</organism>
<dbReference type="Proteomes" id="UP001214530">
    <property type="component" value="Chromosome"/>
</dbReference>
<name>A0AAJ5W6S8_9SPHI</name>
<reference evidence="2" key="1">
    <citation type="submission" date="2023-03" db="EMBL/GenBank/DDBJ databases">
        <title>Andean soil-derived lignocellulolytic bacterial consortium as a source of novel taxa and putative plastic-active enzymes.</title>
        <authorList>
            <person name="Diaz-Garcia L."/>
            <person name="Chuvochina M."/>
            <person name="Feuerriegel G."/>
            <person name="Bunk B."/>
            <person name="Sproer C."/>
            <person name="Streit W.R."/>
            <person name="Rodriguez L.M."/>
            <person name="Overmann J."/>
            <person name="Jimenez D.J."/>
        </authorList>
    </citation>
    <scope>NUCLEOTIDE SEQUENCE</scope>
    <source>
        <strain evidence="2">MAG 3858</strain>
    </source>
</reference>
<protein>
    <recommendedName>
        <fullName evidence="4">Macroglobulin domain-containing protein</fullName>
    </recommendedName>
</protein>
<dbReference type="EMBL" id="CP119313">
    <property type="protein sequence ID" value="WEK18605.1"/>
    <property type="molecule type" value="Genomic_DNA"/>
</dbReference>
<evidence type="ECO:0008006" key="4">
    <source>
        <dbReference type="Google" id="ProtNLM"/>
    </source>
</evidence>
<feature type="chain" id="PRO_5042546413" description="Macroglobulin domain-containing protein" evidence="1">
    <location>
        <begin position="22"/>
        <end position="539"/>
    </location>
</feature>
<feature type="signal peptide" evidence="1">
    <location>
        <begin position="1"/>
        <end position="21"/>
    </location>
</feature>
<evidence type="ECO:0000313" key="2">
    <source>
        <dbReference type="EMBL" id="WEK18605.1"/>
    </source>
</evidence>